<evidence type="ECO:0000256" key="8">
    <source>
        <dbReference type="SAM" id="MobiDB-lite"/>
    </source>
</evidence>
<feature type="region of interest" description="Disordered" evidence="8">
    <location>
        <begin position="862"/>
        <end position="959"/>
    </location>
</feature>
<comment type="subcellular location">
    <subcellularLocation>
        <location evidence="1 7">Nucleus</location>
    </subcellularLocation>
</comment>
<evidence type="ECO:0000256" key="2">
    <source>
        <dbReference type="ARBA" id="ARBA00022491"/>
    </source>
</evidence>
<accession>G7E6M5</accession>
<evidence type="ECO:0000313" key="10">
    <source>
        <dbReference type="EMBL" id="GAA98485.1"/>
    </source>
</evidence>
<keyword evidence="5" id="KW-0804">Transcription</keyword>
<dbReference type="RefSeq" id="XP_014567695.1">
    <property type="nucleotide sequence ID" value="XM_014712209.1"/>
</dbReference>
<dbReference type="OMA" id="ANTWCIF"/>
<reference evidence="10 11" key="1">
    <citation type="journal article" date="2011" name="J. Gen. Appl. Microbiol.">
        <title>Draft genome sequencing of the enigmatic basidiomycete Mixia osmundae.</title>
        <authorList>
            <person name="Nishida H."/>
            <person name="Nagatsuka Y."/>
            <person name="Sugiyama J."/>
        </authorList>
    </citation>
    <scope>NUCLEOTIDE SEQUENCE [LARGE SCALE GENOMIC DNA]</scope>
    <source>
        <strain evidence="11">CBS 9802 / IAM 14324 / JCM 22182 / KY 12970</strain>
    </source>
</reference>
<dbReference type="GO" id="GO:0010628">
    <property type="term" value="P:positive regulation of gene expression"/>
    <property type="evidence" value="ECO:0007669"/>
    <property type="project" value="UniProtKB-ARBA"/>
</dbReference>
<reference evidence="10 11" key="2">
    <citation type="journal article" date="2012" name="Open Biol.">
        <title>Characteristics of nucleosomes and linker DNA regions on the genome of the basidiomycete Mixia osmundae revealed by mono- and dinucleosome mapping.</title>
        <authorList>
            <person name="Nishida H."/>
            <person name="Kondo S."/>
            <person name="Matsumoto T."/>
            <person name="Suzuki Y."/>
            <person name="Yoshikawa H."/>
            <person name="Taylor T.D."/>
            <person name="Sugiyama J."/>
        </authorList>
    </citation>
    <scope>NUCLEOTIDE SEQUENCE [LARGE SCALE GENOMIC DNA]</scope>
    <source>
        <strain evidence="11">CBS 9802 / IAM 14324 / JCM 22182 / KY 12970</strain>
    </source>
</reference>
<evidence type="ECO:0000256" key="1">
    <source>
        <dbReference type="ARBA" id="ARBA00004123"/>
    </source>
</evidence>
<dbReference type="InterPro" id="IPR031693">
    <property type="entry name" value="Sin3_C"/>
</dbReference>
<evidence type="ECO:0000256" key="5">
    <source>
        <dbReference type="ARBA" id="ARBA00023163"/>
    </source>
</evidence>
<dbReference type="PANTHER" id="PTHR12346:SF0">
    <property type="entry name" value="SIN3A, ISOFORM G"/>
    <property type="match status" value="1"/>
</dbReference>
<dbReference type="GO" id="GO:0000122">
    <property type="term" value="P:negative regulation of transcription by RNA polymerase II"/>
    <property type="evidence" value="ECO:0007669"/>
    <property type="project" value="TreeGrafter"/>
</dbReference>
<keyword evidence="4" id="KW-0805">Transcription regulation</keyword>
<dbReference type="OrthoDB" id="10265969at2759"/>
<dbReference type="HOGENOM" id="CLU_001360_2_2_1"/>
<dbReference type="Proteomes" id="UP000009131">
    <property type="component" value="Unassembled WGS sequence"/>
</dbReference>
<dbReference type="EMBL" id="BABT02000153">
    <property type="protein sequence ID" value="GAA98485.1"/>
    <property type="molecule type" value="Genomic_DNA"/>
</dbReference>
<dbReference type="GO" id="GO:0033698">
    <property type="term" value="C:Rpd3L complex"/>
    <property type="evidence" value="ECO:0007669"/>
    <property type="project" value="UniProtKB-ARBA"/>
</dbReference>
<proteinExistence type="predicted"/>
<dbReference type="Pfam" id="PF08295">
    <property type="entry name" value="Sin3_corepress"/>
    <property type="match status" value="1"/>
</dbReference>
<dbReference type="PROSITE" id="PS51477">
    <property type="entry name" value="PAH"/>
    <property type="match status" value="2"/>
</dbReference>
<comment type="caution">
    <text evidence="10">The sequence shown here is derived from an EMBL/GenBank/DDBJ whole genome shotgun (WGS) entry which is preliminary data.</text>
</comment>
<evidence type="ECO:0000256" key="7">
    <source>
        <dbReference type="PROSITE-ProRule" id="PRU00810"/>
    </source>
</evidence>
<dbReference type="FunFam" id="1.20.1160.11:FF:000003">
    <property type="entry name" value="Paired amphipathic helix SIN3-like protein"/>
    <property type="match status" value="1"/>
</dbReference>
<keyword evidence="6 7" id="KW-0539">Nucleus</keyword>
<keyword evidence="11" id="KW-1185">Reference proteome</keyword>
<feature type="region of interest" description="Disordered" evidence="8">
    <location>
        <begin position="326"/>
        <end position="424"/>
    </location>
</feature>
<evidence type="ECO:0000256" key="3">
    <source>
        <dbReference type="ARBA" id="ARBA00022737"/>
    </source>
</evidence>
<evidence type="ECO:0000256" key="6">
    <source>
        <dbReference type="ARBA" id="ARBA00023242"/>
    </source>
</evidence>
<feature type="compositionally biased region" description="Pro residues" evidence="8">
    <location>
        <begin position="410"/>
        <end position="424"/>
    </location>
</feature>
<feature type="compositionally biased region" description="Basic and acidic residues" evidence="8">
    <location>
        <begin position="892"/>
        <end position="914"/>
    </location>
</feature>
<dbReference type="Pfam" id="PF16879">
    <property type="entry name" value="Sin3a_C"/>
    <property type="match status" value="1"/>
</dbReference>
<dbReference type="InParanoid" id="G7E6M5"/>
<dbReference type="STRING" id="764103.G7E6M5"/>
<dbReference type="GO" id="GO:0003714">
    <property type="term" value="F:transcription corepressor activity"/>
    <property type="evidence" value="ECO:0007669"/>
    <property type="project" value="InterPro"/>
</dbReference>
<dbReference type="InterPro" id="IPR036600">
    <property type="entry name" value="PAH_sf"/>
</dbReference>
<dbReference type="eggNOG" id="KOG4204">
    <property type="taxonomic scope" value="Eukaryota"/>
</dbReference>
<dbReference type="FunFam" id="1.20.1160.11:FF:000002">
    <property type="entry name" value="Paired amphipathic helix protein SIN3"/>
    <property type="match status" value="1"/>
</dbReference>
<dbReference type="SUPFAM" id="SSF47762">
    <property type="entry name" value="PAH2 domain"/>
    <property type="match status" value="3"/>
</dbReference>
<sequence>MQTAADQEMLDSRPADAISEDQAEAREEASHAMADLAQGHHLSNGSAGANQLMQGISADALAVLPGADLGPDDLPSAAAHAALYRPLNVKDALSYLDDVKLRFRDVPEVYNRFLDVMKEFKTQTIDTPGVIARVSTLFKGHPALIQGFNTFLPPGYRIECLPNADGTQSEWITVITPEGTTRIQGGLSLDETTASLHLGLMPQGPPELDGHTTPGFATPGAANVLNALSHPFNIPTGGGTPTMMGAPGLLPGTPGGKAPIEFNHAITYVNKIKNRFVGEPDTYKKFLEILQTYQKEGRPIQDVYAQVSGLFGHAEDLLDEFKQFLPDPAQPQEDNYFGTPGQDPSNAGASGMYDPHAALPGRSASAHRQKSDGPPPAKKKRSARPAGSQLEDAKGRPRKRKPPTTAMPQEPMPLPEPLYAPPLPTRTMPPAYNLSNYGVQLPHHLPIIPPVPPPIEADESSFFERVAKWIDDKKTYHDFLKLLNLFAQDLIDLPALVSRAYLFLGQNPDLWAQFRGIVGWNDGYAGPGRVLQETGEWVITNVPTADTSWTDAGQADSAKFGPSYRKLPSTAREVNQPCSGRDALCWDVLNDELISHPTWAAADDGFFIAHKKNTWEENLQRSEEERFEYDFHIEANARTIALLEPIAARIQLMDPEDRIPFRLKTGLGGQSKSIYQRVVKKVYGKEHGVNVIHALHENPCVAVPIVLARLKQKDEEWKRALREWNRVWREIDAKNFFKSLDHKGAEAKVQDKKAVQMKTFVSEIETIRREQQQRSLIGSLDREQPPTQQLAAQIEDSSILFDIVKLSLSYLDRVSATGYSLLDKSRIEALLKLYLRDVFLIPQLEVDKNIQAAVFVATDAASDVDPSEDGASNAGEEAPTPPIAGKKGAARRAADLRKQVLRNADRTARGRKGEASAPVSPMLSSPALVADPGSPSAISTDGTEDLNLPDATADEDMPPVPATNAGLDGMEGVETVDALPVQSTIEVETSTSPLPLVEGAEPVIAITLTEEIARRSDRPTWNFFCGSSQYALVRLLHFLYDRLWQLKRTATVLSLARVAPSSHPQAAPVLSTKGVYHTPSIDADAFYDNLLALCERFCNGELDSHKFEDAARNLFGTEAWRIFSVDSVIRSIIRTAHHLSDPQHVNAAACERVAQELAKDRADDATSRARQVGYRSRVESALGSDANFYRVETAVRHDTLYIGYQLLGRDDLLPEDEHTAKDQWEAYLQSYTRDFNTEGLPAQAWRADGTLRSSVLLPRNVRNAQLGSAETPKSQIGLESRVCLRSYRMFFVSGTGDTLHRKREEPTIGAGRKLEIFRQWLDTTLQQKQVDQEVTMAQEVPDIALPAETSSVRDEDVIV</sequence>
<gene>
    <name evidence="10" type="primary">Mo05171</name>
    <name evidence="10" type="ORF">E5Q_05171</name>
</gene>
<dbReference type="InterPro" id="IPR039774">
    <property type="entry name" value="Sin3-like"/>
</dbReference>
<dbReference type="PANTHER" id="PTHR12346">
    <property type="entry name" value="SIN3B-RELATED"/>
    <property type="match status" value="1"/>
</dbReference>
<dbReference type="InterPro" id="IPR013194">
    <property type="entry name" value="HDAC_interact_dom"/>
</dbReference>
<evidence type="ECO:0000259" key="9">
    <source>
        <dbReference type="SMART" id="SM00761"/>
    </source>
</evidence>
<evidence type="ECO:0000313" key="11">
    <source>
        <dbReference type="Proteomes" id="UP000009131"/>
    </source>
</evidence>
<keyword evidence="3" id="KW-0677">Repeat</keyword>
<keyword evidence="2" id="KW-0678">Repressor</keyword>
<feature type="domain" description="Histone deacetylase interacting" evidence="9">
    <location>
        <begin position="556"/>
        <end position="660"/>
    </location>
</feature>
<protein>
    <recommendedName>
        <fullName evidence="9">Histone deacetylase interacting domain-containing protein</fullName>
    </recommendedName>
</protein>
<dbReference type="InterPro" id="IPR003822">
    <property type="entry name" value="PAH"/>
</dbReference>
<evidence type="ECO:0000256" key="4">
    <source>
        <dbReference type="ARBA" id="ARBA00023015"/>
    </source>
</evidence>
<feature type="region of interest" description="Disordered" evidence="8">
    <location>
        <begin position="1"/>
        <end position="31"/>
    </location>
</feature>
<dbReference type="Pfam" id="PF02671">
    <property type="entry name" value="PAH"/>
    <property type="match status" value="3"/>
</dbReference>
<dbReference type="FunFam" id="1.20.1160.11:FF:000001">
    <property type="entry name" value="Paired amphipathic helix protein Sin3"/>
    <property type="match status" value="1"/>
</dbReference>
<name>G7E6M5_MIXOS</name>
<dbReference type="SMART" id="SM00761">
    <property type="entry name" value="HDAC_interact"/>
    <property type="match status" value="1"/>
</dbReference>
<dbReference type="Gene3D" id="1.20.1160.11">
    <property type="entry name" value="Paired amphipathic helix"/>
    <property type="match status" value="3"/>
</dbReference>
<organism evidence="10 11">
    <name type="scientific">Mixia osmundae (strain CBS 9802 / IAM 14324 / JCM 22182 / KY 12970)</name>
    <dbReference type="NCBI Taxonomy" id="764103"/>
    <lineage>
        <taxon>Eukaryota</taxon>
        <taxon>Fungi</taxon>
        <taxon>Dikarya</taxon>
        <taxon>Basidiomycota</taxon>
        <taxon>Pucciniomycotina</taxon>
        <taxon>Mixiomycetes</taxon>
        <taxon>Mixiales</taxon>
        <taxon>Mixiaceae</taxon>
        <taxon>Mixia</taxon>
    </lineage>
</organism>